<dbReference type="Pfam" id="PF00076">
    <property type="entry name" value="RRM_1"/>
    <property type="match status" value="3"/>
</dbReference>
<gene>
    <name evidence="4" type="ORF">QVD17_14817</name>
</gene>
<organism evidence="4 5">
    <name type="scientific">Tagetes erecta</name>
    <name type="common">African marigold</name>
    <dbReference type="NCBI Taxonomy" id="13708"/>
    <lineage>
        <taxon>Eukaryota</taxon>
        <taxon>Viridiplantae</taxon>
        <taxon>Streptophyta</taxon>
        <taxon>Embryophyta</taxon>
        <taxon>Tracheophyta</taxon>
        <taxon>Spermatophyta</taxon>
        <taxon>Magnoliopsida</taxon>
        <taxon>eudicotyledons</taxon>
        <taxon>Gunneridae</taxon>
        <taxon>Pentapetalae</taxon>
        <taxon>asterids</taxon>
        <taxon>campanulids</taxon>
        <taxon>Asterales</taxon>
        <taxon>Asteraceae</taxon>
        <taxon>Asteroideae</taxon>
        <taxon>Heliantheae alliance</taxon>
        <taxon>Tageteae</taxon>
        <taxon>Tagetes</taxon>
    </lineage>
</organism>
<comment type="caution">
    <text evidence="4">The sequence shown here is derived from an EMBL/GenBank/DDBJ whole genome shotgun (WGS) entry which is preliminary data.</text>
</comment>
<feature type="domain" description="RRM" evidence="3">
    <location>
        <begin position="492"/>
        <end position="575"/>
    </location>
</feature>
<dbReference type="PROSITE" id="PS50102">
    <property type="entry name" value="RRM"/>
    <property type="match status" value="3"/>
</dbReference>
<dbReference type="AlphaFoldDB" id="A0AAD8KNM8"/>
<dbReference type="Gene3D" id="3.30.70.330">
    <property type="match status" value="3"/>
</dbReference>
<evidence type="ECO:0000313" key="5">
    <source>
        <dbReference type="Proteomes" id="UP001229421"/>
    </source>
</evidence>
<keyword evidence="1 2" id="KW-0694">RNA-binding</keyword>
<dbReference type="EMBL" id="JAUHHV010000004">
    <property type="protein sequence ID" value="KAK1426148.1"/>
    <property type="molecule type" value="Genomic_DNA"/>
</dbReference>
<dbReference type="SMART" id="SM00360">
    <property type="entry name" value="RRM"/>
    <property type="match status" value="3"/>
</dbReference>
<evidence type="ECO:0000256" key="1">
    <source>
        <dbReference type="ARBA" id="ARBA00022884"/>
    </source>
</evidence>
<dbReference type="CDD" id="cd00590">
    <property type="entry name" value="RRM_SF"/>
    <property type="match status" value="2"/>
</dbReference>
<feature type="domain" description="RRM" evidence="3">
    <location>
        <begin position="396"/>
        <end position="479"/>
    </location>
</feature>
<accession>A0AAD8KNM8</accession>
<name>A0AAD8KNM8_TARER</name>
<dbReference type="GO" id="GO:0003723">
    <property type="term" value="F:RNA binding"/>
    <property type="evidence" value="ECO:0007669"/>
    <property type="project" value="UniProtKB-UniRule"/>
</dbReference>
<reference evidence="4" key="1">
    <citation type="journal article" date="2023" name="bioRxiv">
        <title>Improved chromosome-level genome assembly for marigold (Tagetes erecta).</title>
        <authorList>
            <person name="Jiang F."/>
            <person name="Yuan L."/>
            <person name="Wang S."/>
            <person name="Wang H."/>
            <person name="Xu D."/>
            <person name="Wang A."/>
            <person name="Fan W."/>
        </authorList>
    </citation>
    <scope>NUCLEOTIDE SEQUENCE</scope>
    <source>
        <strain evidence="4">WSJ</strain>
        <tissue evidence="4">Leaf</tissue>
    </source>
</reference>
<dbReference type="InterPro" id="IPR000504">
    <property type="entry name" value="RRM_dom"/>
</dbReference>
<dbReference type="Proteomes" id="UP001229421">
    <property type="component" value="Unassembled WGS sequence"/>
</dbReference>
<evidence type="ECO:0000256" key="2">
    <source>
        <dbReference type="PROSITE-ProRule" id="PRU00176"/>
    </source>
</evidence>
<keyword evidence="5" id="KW-1185">Reference proteome</keyword>
<dbReference type="SUPFAM" id="SSF54928">
    <property type="entry name" value="RNA-binding domain, RBD"/>
    <property type="match status" value="2"/>
</dbReference>
<proteinExistence type="predicted"/>
<evidence type="ECO:0000313" key="4">
    <source>
        <dbReference type="EMBL" id="KAK1426148.1"/>
    </source>
</evidence>
<dbReference type="PANTHER" id="PTHR21245">
    <property type="entry name" value="HETEROGENEOUS NUCLEAR RIBONUCLEOPROTEIN"/>
    <property type="match status" value="1"/>
</dbReference>
<protein>
    <recommendedName>
        <fullName evidence="3">RRM domain-containing protein</fullName>
    </recommendedName>
</protein>
<sequence>MEDRQKDPVVVEKSPAKKKVRVVKKIVKKKIIKKVLKRVPVASNSNADVDTHLEIEKANVVIDGLKEVEDVQELKVSEMEKCDQVQNELEDSDRSRIELQDVELGNNDQVALLDSVQDGVELQDSDRSRIELGNNDLNRVVSPNTDVNSYMENEKVSVFIDGLKEVENVKELEVSDMEVCDQAHNELQDSDKNGIELGNNDQDRVEMQDSDQNGIELLDREHDTDAMKVEQHESEEGVKELMVNSEIDGDHNQIESLDGEPDINTINVEQHEGEEGVKELMLKSETDGLKSQEALSESNVPSINTIASRLHMKQMRKIFIHGLVQETKEEDIRKVFEEVGEVVEVKIGRNFRSGKSRGFGFITFASADLANLALTKYQNVEICGSACQTAAIEGNDTILLNNIDKKWNNENVVVLLQKIGIKKVGEVLVVPDPDNSELNCGFAFLEFETKKDAQMAYHKLQNENFSGKHSNIKVSWASPFVDPVEEEIHNIKSVYAENIPLSWDEKEVNKHFKMFGEIESIALGKNLRTSKRNDFAFINYKTYEAALSCIEALTCKRSTSNNDPKCHLKVSFAKSIPKAKPVKTVPVSAVTKASKASQKVNQSRQSPYQYPTAYQIRQSQQNLSPLGVYKPAQKHMSGKHDDSRKDLGSSTTAELVQLLREQASWKQGGPSSTAGMVTGHHQLPYVGRQPLVEPGSKSLYHHDPRVYHQSHLQVPSVTHPRSIANVTSFPHYDQQRAHHTPGSFNVVKPDPRYLQIRDQTTYPGSSNIYRQMH</sequence>
<dbReference type="InterPro" id="IPR035979">
    <property type="entry name" value="RBD_domain_sf"/>
</dbReference>
<feature type="domain" description="RRM" evidence="3">
    <location>
        <begin position="316"/>
        <end position="405"/>
    </location>
</feature>
<evidence type="ECO:0000259" key="3">
    <source>
        <dbReference type="PROSITE" id="PS50102"/>
    </source>
</evidence>
<dbReference type="InterPro" id="IPR012677">
    <property type="entry name" value="Nucleotide-bd_a/b_plait_sf"/>
</dbReference>